<evidence type="ECO:0000313" key="2">
    <source>
        <dbReference type="Proteomes" id="UP001060085"/>
    </source>
</evidence>
<reference evidence="2" key="1">
    <citation type="journal article" date="2023" name="Nat. Plants">
        <title>Single-cell RNA sequencing provides a high-resolution roadmap for understanding the multicellular compartmentation of specialized metabolism.</title>
        <authorList>
            <person name="Sun S."/>
            <person name="Shen X."/>
            <person name="Li Y."/>
            <person name="Li Y."/>
            <person name="Wang S."/>
            <person name="Li R."/>
            <person name="Zhang H."/>
            <person name="Shen G."/>
            <person name="Guo B."/>
            <person name="Wei J."/>
            <person name="Xu J."/>
            <person name="St-Pierre B."/>
            <person name="Chen S."/>
            <person name="Sun C."/>
        </authorList>
    </citation>
    <scope>NUCLEOTIDE SEQUENCE [LARGE SCALE GENOMIC DNA]</scope>
</reference>
<dbReference type="Proteomes" id="UP001060085">
    <property type="component" value="Linkage Group LG02"/>
</dbReference>
<gene>
    <name evidence="1" type="ORF">M9H77_09360</name>
</gene>
<sequence>MSVKMHDVVRDVIISIASCGERFILRYDHWLKQLQFVNVDKSGTAISLNSNEFDKLPADLNYPNLQLFQLQSILCSGGIPDNFFEGLKEVKSYWSDSKESSVQSPCKLFQVPMVTFPCLEIVEVYNVLVDGQMLARSLCKELIVPHCKSLQAVFSFKGNQAALDQLNSLDLKNLPKLVEIWRIPPPGN</sequence>
<organism evidence="1 2">
    <name type="scientific">Catharanthus roseus</name>
    <name type="common">Madagascar periwinkle</name>
    <name type="synonym">Vinca rosea</name>
    <dbReference type="NCBI Taxonomy" id="4058"/>
    <lineage>
        <taxon>Eukaryota</taxon>
        <taxon>Viridiplantae</taxon>
        <taxon>Streptophyta</taxon>
        <taxon>Embryophyta</taxon>
        <taxon>Tracheophyta</taxon>
        <taxon>Spermatophyta</taxon>
        <taxon>Magnoliopsida</taxon>
        <taxon>eudicotyledons</taxon>
        <taxon>Gunneridae</taxon>
        <taxon>Pentapetalae</taxon>
        <taxon>asterids</taxon>
        <taxon>lamiids</taxon>
        <taxon>Gentianales</taxon>
        <taxon>Apocynaceae</taxon>
        <taxon>Rauvolfioideae</taxon>
        <taxon>Vinceae</taxon>
        <taxon>Catharanthinae</taxon>
        <taxon>Catharanthus</taxon>
    </lineage>
</organism>
<evidence type="ECO:0000313" key="1">
    <source>
        <dbReference type="EMBL" id="KAI5678410.1"/>
    </source>
</evidence>
<comment type="caution">
    <text evidence="1">The sequence shown here is derived from an EMBL/GenBank/DDBJ whole genome shotgun (WGS) entry which is preliminary data.</text>
</comment>
<name>A0ACC0C0F1_CATRO</name>
<dbReference type="EMBL" id="CM044702">
    <property type="protein sequence ID" value="KAI5678410.1"/>
    <property type="molecule type" value="Genomic_DNA"/>
</dbReference>
<keyword evidence="2" id="KW-1185">Reference proteome</keyword>
<accession>A0ACC0C0F1</accession>
<proteinExistence type="predicted"/>
<protein>
    <submittedName>
        <fullName evidence="1">Uncharacterized protein</fullName>
    </submittedName>
</protein>